<dbReference type="STRING" id="1505087.AYJ54_29555"/>
<dbReference type="SUPFAM" id="SSF51735">
    <property type="entry name" value="NAD(P)-binding Rossmann-fold domains"/>
    <property type="match status" value="1"/>
</dbReference>
<evidence type="ECO:0000259" key="1">
    <source>
        <dbReference type="Pfam" id="PF16363"/>
    </source>
</evidence>
<dbReference type="InterPro" id="IPR016040">
    <property type="entry name" value="NAD(P)-bd_dom"/>
</dbReference>
<keyword evidence="3" id="KW-1185">Reference proteome</keyword>
<dbReference type="InterPro" id="IPR036291">
    <property type="entry name" value="NAD(P)-bd_dom_sf"/>
</dbReference>
<dbReference type="OrthoDB" id="9801785at2"/>
<dbReference type="Gene3D" id="3.90.25.10">
    <property type="entry name" value="UDP-galactose 4-epimerase, domain 1"/>
    <property type="match status" value="1"/>
</dbReference>
<dbReference type="EMBL" id="LUUB01000106">
    <property type="protein sequence ID" value="OAF01339.1"/>
    <property type="molecule type" value="Genomic_DNA"/>
</dbReference>
<accession>A0A176YBK6</accession>
<dbReference type="Proteomes" id="UP000076959">
    <property type="component" value="Unassembled WGS sequence"/>
</dbReference>
<dbReference type="NCBIfam" id="TIGR02622">
    <property type="entry name" value="CDP_4_6_dhtase"/>
    <property type="match status" value="1"/>
</dbReference>
<sequence>MTDPAFWRGKKVFLTGHTGFKGAWASLLLRRFGASVYGYALPPAHPSSLFVAARVAEDIEQCLADIRDLGSLRAALSEAEPDVIIHMAAQALVRPSYAEPVETFATNVMGTVHVLEAARHVPSVKVVLIVTSDKCYENDGGQSAFREGDRLGGNDPYSNSKACAELVTHSYRRSFFAQNGAPRIATARAGNVFGGGDWARDRLVPDAMQAFLDRQPLRIRNPNSVRPWQHALDPILGYLTLVERLVTDASFADGWNFGPNAESEQPVRNVVEHLKLLWGDGAGWTSDDGPHPHEAAFLRLDCERARSRLNWTPRLDLLQGLGLTVDWYKALQRGQDLRQVSLEQLELVLDGAVANGASQSLSEPSRGQAAAVNAKSFT</sequence>
<dbReference type="InterPro" id="IPR013445">
    <property type="entry name" value="CDP_4_6_deHydtase"/>
</dbReference>
<organism evidence="2 3">
    <name type="scientific">Bradyrhizobium centrolobii</name>
    <dbReference type="NCBI Taxonomy" id="1505087"/>
    <lineage>
        <taxon>Bacteria</taxon>
        <taxon>Pseudomonadati</taxon>
        <taxon>Pseudomonadota</taxon>
        <taxon>Alphaproteobacteria</taxon>
        <taxon>Hyphomicrobiales</taxon>
        <taxon>Nitrobacteraceae</taxon>
        <taxon>Bradyrhizobium</taxon>
    </lineage>
</organism>
<protein>
    <submittedName>
        <fullName evidence="2">CDP-glucose 4,6-dehydratase</fullName>
    </submittedName>
</protein>
<dbReference type="Pfam" id="PF16363">
    <property type="entry name" value="GDP_Man_Dehyd"/>
    <property type="match status" value="1"/>
</dbReference>
<name>A0A176YBK6_9BRAD</name>
<dbReference type="Gene3D" id="3.40.50.720">
    <property type="entry name" value="NAD(P)-binding Rossmann-like Domain"/>
    <property type="match status" value="1"/>
</dbReference>
<comment type="caution">
    <text evidence="2">The sequence shown here is derived from an EMBL/GenBank/DDBJ whole genome shotgun (WGS) entry which is preliminary data.</text>
</comment>
<gene>
    <name evidence="2" type="ORF">AYJ54_29555</name>
</gene>
<dbReference type="PANTHER" id="PTHR43000">
    <property type="entry name" value="DTDP-D-GLUCOSE 4,6-DEHYDRATASE-RELATED"/>
    <property type="match status" value="1"/>
</dbReference>
<dbReference type="RefSeq" id="WP_063707823.1">
    <property type="nucleotide sequence ID" value="NZ_LUUB01000106.1"/>
</dbReference>
<evidence type="ECO:0000313" key="3">
    <source>
        <dbReference type="Proteomes" id="UP000076959"/>
    </source>
</evidence>
<proteinExistence type="predicted"/>
<feature type="domain" description="NAD(P)-binding" evidence="1">
    <location>
        <begin position="14"/>
        <end position="320"/>
    </location>
</feature>
<evidence type="ECO:0000313" key="2">
    <source>
        <dbReference type="EMBL" id="OAF01339.1"/>
    </source>
</evidence>
<reference evidence="2 3" key="1">
    <citation type="submission" date="2016-03" db="EMBL/GenBank/DDBJ databases">
        <title>Draft Genome Sequence of the Strain BR 10245 (Bradyrhizobium sp.) isolated from nodules of Centrolobium paraense.</title>
        <authorList>
            <person name="Simoes-Araujo J.L.Sr."/>
            <person name="Barauna A.C."/>
            <person name="Silva K."/>
            <person name="Zilli J.E."/>
        </authorList>
    </citation>
    <scope>NUCLEOTIDE SEQUENCE [LARGE SCALE GENOMIC DNA]</scope>
    <source>
        <strain evidence="2 3">BR 10245</strain>
    </source>
</reference>
<dbReference type="CDD" id="cd05252">
    <property type="entry name" value="CDP_GD_SDR_e"/>
    <property type="match status" value="1"/>
</dbReference>
<dbReference type="AlphaFoldDB" id="A0A176YBK6"/>